<dbReference type="InterPro" id="IPR028055">
    <property type="entry name" value="YidC/Oxa/ALB_C"/>
</dbReference>
<sequence>MTAFFTTILYQPIFNLFVFLYDFIPDMGIIILIVTVAIKLALHPLTTKSIKAQKDLQEMQPKLEALKKEFKGDQQRIAQETMKLYSEHKVNPLGSCLPMLIQLPVFFALYYVLRGLFGEIRFDLLYSFVARPENISPISLGLFDLSQKSIVLAVLAAGTQFFQARMMQSRKAPKEAGEGGKDESMTSMMNKQMLYFLPIMTLFIGMSFPGGLTLYWFLSTLFMLLQQMWIFKKHGKPEDGKGVIEGKIINN</sequence>
<dbReference type="GO" id="GO:0051205">
    <property type="term" value="P:protein insertion into membrane"/>
    <property type="evidence" value="ECO:0007669"/>
    <property type="project" value="TreeGrafter"/>
</dbReference>
<evidence type="ECO:0000256" key="3">
    <source>
        <dbReference type="ARBA" id="ARBA00022475"/>
    </source>
</evidence>
<dbReference type="InterPro" id="IPR047196">
    <property type="entry name" value="YidC_ALB_C"/>
</dbReference>
<dbReference type="CDD" id="cd20070">
    <property type="entry name" value="5TM_YidC_Alb3"/>
    <property type="match status" value="1"/>
</dbReference>
<keyword evidence="4 9" id="KW-0812">Transmembrane</keyword>
<dbReference type="Proteomes" id="UP000231456">
    <property type="component" value="Unassembled WGS sequence"/>
</dbReference>
<evidence type="ECO:0000256" key="8">
    <source>
        <dbReference type="ARBA" id="ARBA00023186"/>
    </source>
</evidence>
<keyword evidence="8" id="KW-0143">Chaperone</keyword>
<keyword evidence="3" id="KW-1003">Cell membrane</keyword>
<feature type="transmembrane region" description="Helical" evidence="10">
    <location>
        <begin position="20"/>
        <end position="42"/>
    </location>
</feature>
<dbReference type="EMBL" id="PFRH01000099">
    <property type="protein sequence ID" value="PJC52403.1"/>
    <property type="molecule type" value="Genomic_DNA"/>
</dbReference>
<keyword evidence="7 10" id="KW-0472">Membrane</keyword>
<gene>
    <name evidence="12" type="ORF">CO030_03055</name>
</gene>
<comment type="caution">
    <text evidence="12">The sequence shown here is derived from an EMBL/GenBank/DDBJ whole genome shotgun (WGS) entry which is preliminary data.</text>
</comment>
<name>A0A2M8F9J3_9BACT</name>
<keyword evidence="5" id="KW-0653">Protein transport</keyword>
<reference evidence="13" key="1">
    <citation type="submission" date="2017-09" db="EMBL/GenBank/DDBJ databases">
        <title>Depth-based differentiation of microbial function through sediment-hosted aquifers and enrichment of novel symbionts in the deep terrestrial subsurface.</title>
        <authorList>
            <person name="Probst A.J."/>
            <person name="Ladd B."/>
            <person name="Jarett J.K."/>
            <person name="Geller-Mcgrath D.E."/>
            <person name="Sieber C.M.K."/>
            <person name="Emerson J.B."/>
            <person name="Anantharaman K."/>
            <person name="Thomas B.C."/>
            <person name="Malmstrom R."/>
            <person name="Stieglmeier M."/>
            <person name="Klingl A."/>
            <person name="Woyke T."/>
            <person name="Ryan C.M."/>
            <person name="Banfield J.F."/>
        </authorList>
    </citation>
    <scope>NUCLEOTIDE SEQUENCE [LARGE SCALE GENOMIC DNA]</scope>
</reference>
<evidence type="ECO:0000256" key="1">
    <source>
        <dbReference type="ARBA" id="ARBA00004651"/>
    </source>
</evidence>
<feature type="transmembrane region" description="Helical" evidence="10">
    <location>
        <begin position="193"/>
        <end position="208"/>
    </location>
</feature>
<dbReference type="PANTHER" id="PTHR12428">
    <property type="entry name" value="OXA1"/>
    <property type="match status" value="1"/>
</dbReference>
<keyword evidence="6 10" id="KW-1133">Transmembrane helix</keyword>
<dbReference type="GO" id="GO:0015031">
    <property type="term" value="P:protein transport"/>
    <property type="evidence" value="ECO:0007669"/>
    <property type="project" value="UniProtKB-KW"/>
</dbReference>
<feature type="domain" description="Membrane insertase YidC/Oxa/ALB C-terminal" evidence="11">
    <location>
        <begin position="28"/>
        <end position="231"/>
    </location>
</feature>
<evidence type="ECO:0000313" key="12">
    <source>
        <dbReference type="EMBL" id="PJC52403.1"/>
    </source>
</evidence>
<protein>
    <recommendedName>
        <fullName evidence="11">Membrane insertase YidC/Oxa/ALB C-terminal domain-containing protein</fullName>
    </recommendedName>
</protein>
<evidence type="ECO:0000256" key="2">
    <source>
        <dbReference type="ARBA" id="ARBA00022448"/>
    </source>
</evidence>
<dbReference type="Pfam" id="PF02096">
    <property type="entry name" value="60KD_IMP"/>
    <property type="match status" value="1"/>
</dbReference>
<accession>A0A2M8F9J3</accession>
<dbReference type="InterPro" id="IPR001708">
    <property type="entry name" value="YidC/ALB3/OXA1/COX18"/>
</dbReference>
<dbReference type="PANTHER" id="PTHR12428:SF65">
    <property type="entry name" value="CYTOCHROME C OXIDASE ASSEMBLY PROTEIN COX18, MITOCHONDRIAL"/>
    <property type="match status" value="1"/>
</dbReference>
<proteinExistence type="inferred from homology"/>
<evidence type="ECO:0000256" key="5">
    <source>
        <dbReference type="ARBA" id="ARBA00022927"/>
    </source>
</evidence>
<dbReference type="GO" id="GO:0032977">
    <property type="term" value="F:membrane insertase activity"/>
    <property type="evidence" value="ECO:0007669"/>
    <property type="project" value="InterPro"/>
</dbReference>
<evidence type="ECO:0000256" key="9">
    <source>
        <dbReference type="RuleBase" id="RU003945"/>
    </source>
</evidence>
<keyword evidence="2" id="KW-0813">Transport</keyword>
<evidence type="ECO:0000256" key="6">
    <source>
        <dbReference type="ARBA" id="ARBA00022989"/>
    </source>
</evidence>
<dbReference type="GO" id="GO:0005886">
    <property type="term" value="C:plasma membrane"/>
    <property type="evidence" value="ECO:0007669"/>
    <property type="project" value="UniProtKB-SubCell"/>
</dbReference>
<dbReference type="NCBIfam" id="TIGR03592">
    <property type="entry name" value="yidC_oxa1_cterm"/>
    <property type="match status" value="1"/>
</dbReference>
<comment type="subcellular location">
    <subcellularLocation>
        <location evidence="1">Cell membrane</location>
        <topology evidence="1">Multi-pass membrane protein</topology>
    </subcellularLocation>
    <subcellularLocation>
        <location evidence="9">Membrane</location>
        <topology evidence="9">Multi-pass membrane protein</topology>
    </subcellularLocation>
</comment>
<evidence type="ECO:0000256" key="10">
    <source>
        <dbReference type="SAM" id="Phobius"/>
    </source>
</evidence>
<evidence type="ECO:0000256" key="7">
    <source>
        <dbReference type="ARBA" id="ARBA00023136"/>
    </source>
</evidence>
<feature type="transmembrane region" description="Helical" evidence="10">
    <location>
        <begin position="92"/>
        <end position="113"/>
    </location>
</feature>
<evidence type="ECO:0000256" key="4">
    <source>
        <dbReference type="ARBA" id="ARBA00022692"/>
    </source>
</evidence>
<evidence type="ECO:0000259" key="11">
    <source>
        <dbReference type="Pfam" id="PF02096"/>
    </source>
</evidence>
<dbReference type="AlphaFoldDB" id="A0A2M8F9J3"/>
<evidence type="ECO:0000313" key="13">
    <source>
        <dbReference type="Proteomes" id="UP000231456"/>
    </source>
</evidence>
<comment type="similarity">
    <text evidence="9">Belongs to the OXA1/ALB3/YidC family.</text>
</comment>
<organism evidence="12 13">
    <name type="scientific">Candidatus Magasanikbacteria bacterium CG_4_9_14_0_2_um_filter_42_11</name>
    <dbReference type="NCBI Taxonomy" id="1974643"/>
    <lineage>
        <taxon>Bacteria</taxon>
        <taxon>Candidatus Magasanikiibacteriota</taxon>
    </lineage>
</organism>